<name>A0A9W7WR64_TRIRA</name>
<dbReference type="AlphaFoldDB" id="A0A9W7WR64"/>
<evidence type="ECO:0000313" key="3">
    <source>
        <dbReference type="Proteomes" id="UP001059041"/>
    </source>
</evidence>
<sequence length="439" mass="49359">MAVFRVEKVLRFIFAVKSEENPKQKPPSFSGIPPFCSVAGEEKPPGPSVDPEVFVTANMSEDEVFQDALSEVFVTANVSEDEDDFVDAVSEVFVTANASKESLTQVAEEMASQMTETSGSQLPTINKEARMKKPPGKKERRAKAIKVFFKRKWKAFKHTFTECLKGDTDSQLELSVVATRPSVDPEVFVTANMRAVEVFEDVVPEVFVTANTSEDEVFQDALSEFFVTENMSEDEHDFEDVLSEVFVTAHTSMESLYDKATRSSDDMFVTANASMESLFDEAEMSSDDMFVTANASMESLFDEAEMSSDDMFVTANASMESLFDEAEMSSDDMFVTANARRKSVEHIDYFASLPKYEYIYSINGLRQKWAAKMAERSGSQPPTTDKERPGKKKRGAKAIKAFFKKNWKKLKHTLSESPKCEPNLRVELKGNEKMSKKYL</sequence>
<dbReference type="EMBL" id="JAFHDT010000008">
    <property type="protein sequence ID" value="KAI7806829.1"/>
    <property type="molecule type" value="Genomic_DNA"/>
</dbReference>
<evidence type="ECO:0000256" key="1">
    <source>
        <dbReference type="SAM" id="MobiDB-lite"/>
    </source>
</evidence>
<keyword evidence="3" id="KW-1185">Reference proteome</keyword>
<organism evidence="2 3">
    <name type="scientific">Triplophysa rosa</name>
    <name type="common">Cave loach</name>
    <dbReference type="NCBI Taxonomy" id="992332"/>
    <lineage>
        <taxon>Eukaryota</taxon>
        <taxon>Metazoa</taxon>
        <taxon>Chordata</taxon>
        <taxon>Craniata</taxon>
        <taxon>Vertebrata</taxon>
        <taxon>Euteleostomi</taxon>
        <taxon>Actinopterygii</taxon>
        <taxon>Neopterygii</taxon>
        <taxon>Teleostei</taxon>
        <taxon>Ostariophysi</taxon>
        <taxon>Cypriniformes</taxon>
        <taxon>Nemacheilidae</taxon>
        <taxon>Triplophysa</taxon>
    </lineage>
</organism>
<feature type="region of interest" description="Disordered" evidence="1">
    <location>
        <begin position="373"/>
        <end position="396"/>
    </location>
</feature>
<comment type="caution">
    <text evidence="2">The sequence shown here is derived from an EMBL/GenBank/DDBJ whole genome shotgun (WGS) entry which is preliminary data.</text>
</comment>
<evidence type="ECO:0000313" key="2">
    <source>
        <dbReference type="EMBL" id="KAI7806829.1"/>
    </source>
</evidence>
<protein>
    <submittedName>
        <fullName evidence="2">Uncharacterized protein</fullName>
    </submittedName>
</protein>
<feature type="region of interest" description="Disordered" evidence="1">
    <location>
        <begin position="20"/>
        <end position="50"/>
    </location>
</feature>
<reference evidence="2" key="1">
    <citation type="submission" date="2021-02" db="EMBL/GenBank/DDBJ databases">
        <title>Comparative genomics reveals that relaxation of natural selection precedes convergent phenotypic evolution of cavefish.</title>
        <authorList>
            <person name="Peng Z."/>
        </authorList>
    </citation>
    <scope>NUCLEOTIDE SEQUENCE</scope>
    <source>
        <tissue evidence="2">Muscle</tissue>
    </source>
</reference>
<accession>A0A9W7WR64</accession>
<proteinExistence type="predicted"/>
<gene>
    <name evidence="2" type="ORF">IRJ41_012664</name>
</gene>
<dbReference type="Proteomes" id="UP001059041">
    <property type="component" value="Linkage Group LG8"/>
</dbReference>